<dbReference type="GO" id="GO:0008836">
    <property type="term" value="F:diaminopimelate decarboxylase activity"/>
    <property type="evidence" value="ECO:0007669"/>
    <property type="project" value="UniProtKB-UniRule"/>
</dbReference>
<dbReference type="NCBIfam" id="TIGR01048">
    <property type="entry name" value="lysA"/>
    <property type="match status" value="1"/>
</dbReference>
<feature type="domain" description="Orn/DAP/Arg decarboxylase 2 N-terminal" evidence="9">
    <location>
        <begin position="64"/>
        <end position="317"/>
    </location>
</feature>
<comment type="function">
    <text evidence="5">Specifically catalyzes the decarboxylation of meso-diaminopimelate (meso-DAP) to L-lysine.</text>
</comment>
<comment type="cofactor">
    <cofactor evidence="1 5 7 8">
        <name>pyridoxal 5'-phosphate</name>
        <dbReference type="ChEBI" id="CHEBI:597326"/>
    </cofactor>
</comment>
<dbReference type="EMBL" id="SSTJ01000016">
    <property type="protein sequence ID" value="THG36447.1"/>
    <property type="molecule type" value="Genomic_DNA"/>
</dbReference>
<dbReference type="PANTHER" id="PTHR43727">
    <property type="entry name" value="DIAMINOPIMELATE DECARBOXYLASE"/>
    <property type="match status" value="1"/>
</dbReference>
<dbReference type="InterPro" id="IPR009006">
    <property type="entry name" value="Ala_racemase/Decarboxylase_C"/>
</dbReference>
<evidence type="ECO:0000256" key="5">
    <source>
        <dbReference type="HAMAP-Rule" id="MF_02120"/>
    </source>
</evidence>
<keyword evidence="2 5" id="KW-0210">Decarboxylase</keyword>
<feature type="binding site" evidence="5">
    <location>
        <position position="350"/>
    </location>
    <ligand>
        <name>substrate</name>
    </ligand>
</feature>
<feature type="binding site" evidence="5">
    <location>
        <position position="410"/>
    </location>
    <ligand>
        <name>substrate</name>
    </ligand>
</feature>
<comment type="pathway">
    <text evidence="5 8">Amino-acid biosynthesis; L-lysine biosynthesis via DAP pathway; L-lysine from DL-2,6-diaminopimelate: step 1/1.</text>
</comment>
<evidence type="ECO:0000256" key="6">
    <source>
        <dbReference type="NCBIfam" id="TIGR01048"/>
    </source>
</evidence>
<dbReference type="PROSITE" id="PS00878">
    <property type="entry name" value="ODR_DC_2_1"/>
    <property type="match status" value="1"/>
</dbReference>
<dbReference type="PRINTS" id="PR01181">
    <property type="entry name" value="DAPDCRBXLASE"/>
</dbReference>
<keyword evidence="5 8" id="KW-0457">Lysine biosynthesis</keyword>
<comment type="catalytic activity">
    <reaction evidence="5 8">
        <text>meso-2,6-diaminopimelate + H(+) = L-lysine + CO2</text>
        <dbReference type="Rhea" id="RHEA:15101"/>
        <dbReference type="ChEBI" id="CHEBI:15378"/>
        <dbReference type="ChEBI" id="CHEBI:16526"/>
        <dbReference type="ChEBI" id="CHEBI:32551"/>
        <dbReference type="ChEBI" id="CHEBI:57791"/>
        <dbReference type="EC" id="4.1.1.20"/>
    </reaction>
</comment>
<comment type="subunit">
    <text evidence="5">Homodimer.</text>
</comment>
<evidence type="ECO:0000256" key="2">
    <source>
        <dbReference type="ARBA" id="ARBA00022793"/>
    </source>
</evidence>
<dbReference type="SUPFAM" id="SSF50621">
    <property type="entry name" value="Alanine racemase C-terminal domain-like"/>
    <property type="match status" value="1"/>
</dbReference>
<feature type="binding site" evidence="5">
    <location>
        <position position="313"/>
    </location>
    <ligand>
        <name>substrate</name>
    </ligand>
</feature>
<feature type="binding site" evidence="5">
    <location>
        <position position="354"/>
    </location>
    <ligand>
        <name>substrate</name>
    </ligand>
</feature>
<feature type="modified residue" description="N6-(pyridoxal phosphate)lysine" evidence="5 7">
    <location>
        <position position="86"/>
    </location>
</feature>
<comment type="similarity">
    <text evidence="5">Belongs to the Orn/Lys/Arg decarboxylase class-II family. LysA subfamily.</text>
</comment>
<dbReference type="GO" id="GO:0030170">
    <property type="term" value="F:pyridoxal phosphate binding"/>
    <property type="evidence" value="ECO:0007669"/>
    <property type="project" value="UniProtKB-UniRule"/>
</dbReference>
<evidence type="ECO:0000313" key="11">
    <source>
        <dbReference type="Proteomes" id="UP000308978"/>
    </source>
</evidence>
<dbReference type="HAMAP" id="MF_02120">
    <property type="entry name" value="LysA"/>
    <property type="match status" value="1"/>
</dbReference>
<feature type="binding site" evidence="5">
    <location>
        <position position="382"/>
    </location>
    <ligand>
        <name>substrate</name>
    </ligand>
</feature>
<feature type="binding site" evidence="5">
    <location>
        <position position="410"/>
    </location>
    <ligand>
        <name>pyridoxal 5'-phosphate</name>
        <dbReference type="ChEBI" id="CHEBI:597326"/>
    </ligand>
</feature>
<dbReference type="InterPro" id="IPR022644">
    <property type="entry name" value="De-COase2_N"/>
</dbReference>
<protein>
    <recommendedName>
        <fullName evidence="5 6">Diaminopimelate decarboxylase</fullName>
        <shortName evidence="5">DAP decarboxylase</shortName>
        <shortName evidence="5">DAPDC</shortName>
        <ecNumber evidence="5 6">4.1.1.20</ecNumber>
    </recommendedName>
</protein>
<proteinExistence type="inferred from homology"/>
<keyword evidence="3 5" id="KW-0663">Pyridoxal phosphate</keyword>
<feature type="binding site" evidence="5">
    <location>
        <position position="268"/>
    </location>
    <ligand>
        <name>pyridoxal 5'-phosphate</name>
        <dbReference type="ChEBI" id="CHEBI:597326"/>
    </ligand>
</feature>
<gene>
    <name evidence="5 10" type="primary">lysA</name>
    <name evidence="10" type="ORF">E5986_09955</name>
</gene>
<feature type="binding site" evidence="5">
    <location>
        <begin position="310"/>
        <end position="313"/>
    </location>
    <ligand>
        <name>pyridoxal 5'-phosphate</name>
        <dbReference type="ChEBI" id="CHEBI:597326"/>
    </ligand>
</feature>
<accession>A0A4V6RZ68</accession>
<dbReference type="FunFam" id="3.20.20.10:FF:000003">
    <property type="entry name" value="Diaminopimelate decarboxylase"/>
    <property type="match status" value="1"/>
</dbReference>
<dbReference type="RefSeq" id="WP_136435561.1">
    <property type="nucleotide sequence ID" value="NZ_SSTJ01000016.1"/>
</dbReference>
<dbReference type="PANTHER" id="PTHR43727:SF2">
    <property type="entry name" value="GROUP IV DECARBOXYLASE"/>
    <property type="match status" value="1"/>
</dbReference>
<reference evidence="10 11" key="1">
    <citation type="submission" date="2019-04" db="EMBL/GenBank/DDBJ databases">
        <title>Microbes associate with the intestines of laboratory mice.</title>
        <authorList>
            <person name="Navarre W."/>
            <person name="Wong E."/>
            <person name="Huang K.C."/>
            <person name="Tropini C."/>
            <person name="Ng K."/>
            <person name="Yu B."/>
        </authorList>
    </citation>
    <scope>NUCLEOTIDE SEQUENCE [LARGE SCALE GENOMIC DNA]</scope>
    <source>
        <strain evidence="10 11">NM80_B27</strain>
    </source>
</reference>
<dbReference type="Gene3D" id="3.20.20.10">
    <property type="entry name" value="Alanine racemase"/>
    <property type="match status" value="1"/>
</dbReference>
<evidence type="ECO:0000256" key="3">
    <source>
        <dbReference type="ARBA" id="ARBA00022898"/>
    </source>
</evidence>
<dbReference type="EC" id="4.1.1.20" evidence="5 6"/>
<dbReference type="InterPro" id="IPR000183">
    <property type="entry name" value="Orn/DAP/Arg_de-COase"/>
</dbReference>
<dbReference type="InterPro" id="IPR022653">
    <property type="entry name" value="De-COase2_pyr-phos_BS"/>
</dbReference>
<dbReference type="GO" id="GO:0009089">
    <property type="term" value="P:lysine biosynthetic process via diaminopimelate"/>
    <property type="evidence" value="ECO:0007669"/>
    <property type="project" value="UniProtKB-UniRule"/>
</dbReference>
<dbReference type="Proteomes" id="UP000308978">
    <property type="component" value="Unassembled WGS sequence"/>
</dbReference>
<keyword evidence="4 5" id="KW-0456">Lyase</keyword>
<dbReference type="PRINTS" id="PR01179">
    <property type="entry name" value="ODADCRBXLASE"/>
</dbReference>
<comment type="caution">
    <text evidence="10">The sequence shown here is derived from an EMBL/GenBank/DDBJ whole genome shotgun (WGS) entry which is preliminary data.</text>
</comment>
<dbReference type="InterPro" id="IPR029066">
    <property type="entry name" value="PLP-binding_barrel"/>
</dbReference>
<evidence type="ECO:0000313" key="10">
    <source>
        <dbReference type="EMBL" id="THG36447.1"/>
    </source>
</evidence>
<dbReference type="SUPFAM" id="SSF51419">
    <property type="entry name" value="PLP-binding barrel"/>
    <property type="match status" value="1"/>
</dbReference>
<organism evidence="10 11">
    <name type="scientific">Adlercreutzia caecimuris</name>
    <dbReference type="NCBI Taxonomy" id="671266"/>
    <lineage>
        <taxon>Bacteria</taxon>
        <taxon>Bacillati</taxon>
        <taxon>Actinomycetota</taxon>
        <taxon>Coriobacteriia</taxon>
        <taxon>Eggerthellales</taxon>
        <taxon>Eggerthellaceae</taxon>
        <taxon>Adlercreutzia</taxon>
    </lineage>
</organism>
<evidence type="ECO:0000256" key="4">
    <source>
        <dbReference type="ARBA" id="ARBA00023239"/>
    </source>
</evidence>
<dbReference type="InterPro" id="IPR002986">
    <property type="entry name" value="DAP_deCOOHase_LysA"/>
</dbReference>
<evidence type="ECO:0000256" key="1">
    <source>
        <dbReference type="ARBA" id="ARBA00001933"/>
    </source>
</evidence>
<dbReference type="Gene3D" id="2.40.37.10">
    <property type="entry name" value="Lyase, Ornithine Decarboxylase, Chain A, domain 1"/>
    <property type="match status" value="1"/>
</dbReference>
<dbReference type="AlphaFoldDB" id="A0A4V6RZ68"/>
<evidence type="ECO:0000259" key="9">
    <source>
        <dbReference type="Pfam" id="PF02784"/>
    </source>
</evidence>
<feature type="active site" description="Proton donor" evidence="7">
    <location>
        <position position="381"/>
    </location>
</feature>
<sequence>MALPASDLTKKPDLRTTMELGAVLPETAEVRDDHLFIGGVDMVQLAREEGTALYVFDEADLRHRMEAYHEAFRSRYENSDVIYASKAFLNKEVVRIAQAEGLCLDVSGGGELACAQAVGFPMERVFVHGNNKTPRELEEAIAAGVGRIVVDSRIELARVNEIAGRLGVVQDIYMRITPGVEADTHEYIRTGCEDSKFGFTMREDFAFTCVADVLAAENVRLAGLHCHIGSQIFALHSFREAAAVMVEFMARIRQRYDYVIEELDLGGGLGIAYLADDAPSSIDDFAEVTCTAVRDLCERHGLALPRLLVEPGRSLVASAGVTLYTVGILKTLPGIRKYVAVDGGMSDNIRTALYHADYEPTIANKASQPRTEIVTLCGKHCESGDAVVVDMPLQKADVGDIVCVFGTGAYNMTMASNYNGQPRPAVVFVRDGVSRVVTRRETYEDLYQRDL</sequence>
<keyword evidence="5" id="KW-0028">Amino-acid biosynthesis</keyword>
<name>A0A4V6RZ68_9ACTN</name>
<dbReference type="CDD" id="cd06828">
    <property type="entry name" value="PLPDE_III_DapDC"/>
    <property type="match status" value="1"/>
</dbReference>
<evidence type="ECO:0000256" key="8">
    <source>
        <dbReference type="RuleBase" id="RU003738"/>
    </source>
</evidence>
<dbReference type="UniPathway" id="UPA00034">
    <property type="reaction ID" value="UER00027"/>
</dbReference>
<evidence type="ECO:0000256" key="7">
    <source>
        <dbReference type="PIRSR" id="PIRSR600183-50"/>
    </source>
</evidence>
<dbReference type="Pfam" id="PF02784">
    <property type="entry name" value="Orn_Arg_deC_N"/>
    <property type="match status" value="1"/>
</dbReference>